<dbReference type="EMBL" id="ACUZ02000023">
    <property type="protein sequence ID" value="EFB32499.1"/>
    <property type="molecule type" value="Genomic_DNA"/>
</dbReference>
<evidence type="ECO:0000313" key="2">
    <source>
        <dbReference type="EMBL" id="EFB32499.1"/>
    </source>
</evidence>
<dbReference type="Pfam" id="PF12706">
    <property type="entry name" value="Lactamase_B_2"/>
    <property type="match status" value="1"/>
</dbReference>
<dbReference type="SUPFAM" id="SSF56281">
    <property type="entry name" value="Metallo-hydrolase/oxidoreductase"/>
    <property type="match status" value="1"/>
</dbReference>
<evidence type="ECO:0000313" key="3">
    <source>
        <dbReference type="Proteomes" id="UP000004079"/>
    </source>
</evidence>
<sequence length="290" mass="32885">MYNRPYFYWVLTKLYYVERIKKIMLKFISFGSGSSGNCYYLYTETDGLIIDAGVGIRTLKKHFKNYGLHLDNVHHMLITHDHADHVKSVGSLSKDYGLDVYTTHSVHVGIEHNYFVKKKIEPIHVKIVEKGVTFKLGEFKVTPFGVPHDSSDNVGYKVCYGDVVFVLMTDIGHITPEMQPYISEANYLVIEANHDVEMLSQGPYPQHLKMRILGPNGHLSNADCAQAIADDATPQLKKVWLCHLSEENNHPILAQKTIEDILRSHGIIAGVDFTVEVLKRKVPTGVYELL</sequence>
<dbReference type="SMART" id="SM00849">
    <property type="entry name" value="Lactamase_B"/>
    <property type="match status" value="1"/>
</dbReference>
<name>D1QQU3_9BACT</name>
<protein>
    <submittedName>
        <fullName evidence="2">Metallo-beta-lactamase domain protein</fullName>
    </submittedName>
</protein>
<dbReference type="InterPro" id="IPR052533">
    <property type="entry name" value="WalJ/YycJ-like"/>
</dbReference>
<feature type="domain" description="Metallo-beta-lactamase" evidence="1">
    <location>
        <begin position="35"/>
        <end position="207"/>
    </location>
</feature>
<gene>
    <name evidence="2" type="ORF">HMPREF0971_01344</name>
</gene>
<dbReference type="HOGENOM" id="CLU_073253_0_0_10"/>
<dbReference type="AlphaFoldDB" id="D1QQU3"/>
<dbReference type="Gene3D" id="3.60.15.10">
    <property type="entry name" value="Ribonuclease Z/Hydroxyacylglutathione hydrolase-like"/>
    <property type="match status" value="1"/>
</dbReference>
<reference evidence="2 3" key="1">
    <citation type="submission" date="2009-11" db="EMBL/GenBank/DDBJ databases">
        <authorList>
            <person name="Weinstock G."/>
            <person name="Sodergren E."/>
            <person name="Clifton S."/>
            <person name="Fulton L."/>
            <person name="Fulton B."/>
            <person name="Courtney L."/>
            <person name="Fronick C."/>
            <person name="Harrison M."/>
            <person name="Strong C."/>
            <person name="Farmer C."/>
            <person name="Delahaunty K."/>
            <person name="Markovic C."/>
            <person name="Hall O."/>
            <person name="Minx P."/>
            <person name="Tomlinson C."/>
            <person name="Mitreva M."/>
            <person name="Nelson J."/>
            <person name="Hou S."/>
            <person name="Wollam A."/>
            <person name="Pepin K.H."/>
            <person name="Johnson M."/>
            <person name="Bhonagiri V."/>
            <person name="Nash W.E."/>
            <person name="Warren W."/>
            <person name="Chinwalla A."/>
            <person name="Mardis E.R."/>
            <person name="Wilson R.K."/>
        </authorList>
    </citation>
    <scope>NUCLEOTIDE SEQUENCE [LARGE SCALE GENOMIC DNA]</scope>
    <source>
        <strain evidence="2 3">F0302</strain>
    </source>
</reference>
<proteinExistence type="predicted"/>
<dbReference type="PANTHER" id="PTHR47619:SF1">
    <property type="entry name" value="EXODEOXYRIBONUCLEASE WALJ"/>
    <property type="match status" value="1"/>
</dbReference>
<dbReference type="InterPro" id="IPR036866">
    <property type="entry name" value="RibonucZ/Hydroxyglut_hydro"/>
</dbReference>
<dbReference type="InterPro" id="IPR001279">
    <property type="entry name" value="Metallo-B-lactamas"/>
</dbReference>
<dbReference type="PANTHER" id="PTHR47619">
    <property type="entry name" value="METALLO-HYDROLASE YYCJ-RELATED"/>
    <property type="match status" value="1"/>
</dbReference>
<dbReference type="Proteomes" id="UP000004079">
    <property type="component" value="Unassembled WGS sequence"/>
</dbReference>
<accession>D1QQU3</accession>
<organism evidence="2 3">
    <name type="scientific">Segatella oris F0302</name>
    <dbReference type="NCBI Taxonomy" id="649760"/>
    <lineage>
        <taxon>Bacteria</taxon>
        <taxon>Pseudomonadati</taxon>
        <taxon>Bacteroidota</taxon>
        <taxon>Bacteroidia</taxon>
        <taxon>Bacteroidales</taxon>
        <taxon>Prevotellaceae</taxon>
        <taxon>Segatella</taxon>
    </lineage>
</organism>
<comment type="caution">
    <text evidence="2">The sequence shown here is derived from an EMBL/GenBank/DDBJ whole genome shotgun (WGS) entry which is preliminary data.</text>
</comment>
<evidence type="ECO:0000259" key="1">
    <source>
        <dbReference type="SMART" id="SM00849"/>
    </source>
</evidence>
<dbReference type="STRING" id="649760.HMPREF0971_01344"/>